<proteinExistence type="predicted"/>
<sequence length="520" mass="57246">MSRRSSRKRKVMAKQAVQKAGNESLAVSRVRMGELGSGALSQIRADSERMMVQELRWPFFIGTVEAMKQDHTVSTALDTKYVFVTKAFNDFKMLFNRDSQASKDAAELIEFALKNMNNQSLRDFARSAVTFNEYGFAAFEKVYRTETSNTKFLGKTVLDRLAFRPQASLSRSNPFQFENGGRDFTGLWQAPRAFNDLDGDLRAVLSSLEIAGVSKRGVEVFIPANKLMLMSLGGTESNPAGVSPLIGCYRAFREKILIENLEVIGAGKDLGGIIELKIPSQILNKANIDPNSQEAMMVQGLMADAANAHAGEQAYFILPSDYNTQGGEQFKMSLKGIDGAGKQYSTKDLIQERKKAILDRFGAGFINLGNDGQGSYNLSESKQTIHGHFVQRDIDIIVEAINRNLIPQLLAMNGIRLSDEDMPKLKPGLIQEVDMEGFSKFVQRIGAVGYLPKTREVINKILEVGGFDYVIDEDMSQEDLLEILGQNESGSGEGMEAGTSGNGTSKNSSARDNSVSNNEN</sequence>
<dbReference type="Proteomes" id="UP000433183">
    <property type="component" value="Segment"/>
</dbReference>
<evidence type="ECO:0000313" key="3">
    <source>
        <dbReference type="Proteomes" id="UP000433183"/>
    </source>
</evidence>
<feature type="compositionally biased region" description="Low complexity" evidence="1">
    <location>
        <begin position="498"/>
        <end position="508"/>
    </location>
</feature>
<evidence type="ECO:0000313" key="2">
    <source>
        <dbReference type="EMBL" id="QGZ16288.1"/>
    </source>
</evidence>
<dbReference type="InterPro" id="IPR009279">
    <property type="entry name" value="Portal_Mu"/>
</dbReference>
<dbReference type="Pfam" id="PF06074">
    <property type="entry name" value="Portal_Mu"/>
    <property type="match status" value="1"/>
</dbReference>
<name>A0A6B9J683_9CAUD</name>
<feature type="compositionally biased region" description="Polar residues" evidence="1">
    <location>
        <begin position="510"/>
        <end position="520"/>
    </location>
</feature>
<accession>A0A6B9J683</accession>
<keyword evidence="3" id="KW-1185">Reference proteome</keyword>
<evidence type="ECO:0008006" key="4">
    <source>
        <dbReference type="Google" id="ProtNLM"/>
    </source>
</evidence>
<gene>
    <name evidence="2" type="ORF">Hena1_01380</name>
</gene>
<dbReference type="EMBL" id="MN732867">
    <property type="protein sequence ID" value="QGZ16288.1"/>
    <property type="molecule type" value="Genomic_DNA"/>
</dbReference>
<protein>
    <recommendedName>
        <fullName evidence="4">Portal protein</fullName>
    </recommendedName>
</protein>
<reference evidence="2 3" key="1">
    <citation type="submission" date="2019-11" db="EMBL/GenBank/DDBJ databases">
        <title>Characterization of a new Erwinia amylovora bacteriophage.</title>
        <authorList>
            <person name="Valentovich L.N."/>
            <person name="Akhremchuk A.E."/>
            <person name="Besarab N.V."/>
            <person name="Lagonenko A.L."/>
        </authorList>
    </citation>
    <scope>NUCLEOTIDE SEQUENCE [LARGE SCALE GENOMIC DNA]</scope>
</reference>
<organism evidence="2 3">
    <name type="scientific">Erwinia phage Hena1</name>
    <dbReference type="NCBI Taxonomy" id="2678601"/>
    <lineage>
        <taxon>Viruses</taxon>
        <taxon>Duplodnaviria</taxon>
        <taxon>Heunggongvirae</taxon>
        <taxon>Uroviricota</taxon>
        <taxon>Caudoviricetes</taxon>
        <taxon>Vequintavirinae</taxon>
        <taxon>Henunavirus</taxon>
        <taxon>Henunavirus hena1</taxon>
    </lineage>
</organism>
<feature type="region of interest" description="Disordered" evidence="1">
    <location>
        <begin position="483"/>
        <end position="520"/>
    </location>
</feature>
<evidence type="ECO:0000256" key="1">
    <source>
        <dbReference type="SAM" id="MobiDB-lite"/>
    </source>
</evidence>